<dbReference type="GO" id="GO:0015074">
    <property type="term" value="P:DNA integration"/>
    <property type="evidence" value="ECO:0007669"/>
    <property type="project" value="InterPro"/>
</dbReference>
<dbReference type="GO" id="GO:0006310">
    <property type="term" value="P:DNA recombination"/>
    <property type="evidence" value="ECO:0007669"/>
    <property type="project" value="InterPro"/>
</dbReference>
<dbReference type="InterPro" id="IPR013762">
    <property type="entry name" value="Integrase-like_cat_sf"/>
</dbReference>
<evidence type="ECO:0000313" key="2">
    <source>
        <dbReference type="Proteomes" id="UP000006906"/>
    </source>
</evidence>
<dbReference type="GO" id="GO:0003677">
    <property type="term" value="F:DNA binding"/>
    <property type="evidence" value="ECO:0007669"/>
    <property type="project" value="InterPro"/>
</dbReference>
<dbReference type="Proteomes" id="UP000006906">
    <property type="component" value="Chromosome 2"/>
</dbReference>
<accession>A8JIS2</accession>
<dbReference type="OrthoDB" id="550499at2759"/>
<dbReference type="InParanoid" id="A8JIS2"/>
<dbReference type="PROSITE" id="PS51898">
    <property type="entry name" value="TYR_RECOMBINASE"/>
    <property type="match status" value="1"/>
</dbReference>
<gene>
    <name evidence="1" type="ORF">CHLRE_02g143267v5</name>
</gene>
<dbReference type="InterPro" id="IPR010998">
    <property type="entry name" value="Integrase_recombinase_N"/>
</dbReference>
<dbReference type="GeneID" id="5716312"/>
<dbReference type="SUPFAM" id="SSF56349">
    <property type="entry name" value="DNA breaking-rejoining enzymes"/>
    <property type="match status" value="1"/>
</dbReference>
<dbReference type="InterPro" id="IPR052925">
    <property type="entry name" value="Phage_Integrase-like_Recomb"/>
</dbReference>
<dbReference type="InterPro" id="IPR011010">
    <property type="entry name" value="DNA_brk_join_enz"/>
</dbReference>
<dbReference type="AlphaFoldDB" id="A8JIS2"/>
<evidence type="ECO:0000313" key="1">
    <source>
        <dbReference type="EMBL" id="PNW87713.1"/>
    </source>
</evidence>
<dbReference type="EMBL" id="CM008963">
    <property type="protein sequence ID" value="PNW87713.1"/>
    <property type="molecule type" value="Genomic_DNA"/>
</dbReference>
<dbReference type="PANTHER" id="PTHR34605">
    <property type="entry name" value="PHAGE_INTEGRASE DOMAIN-CONTAINING PROTEIN"/>
    <property type="match status" value="1"/>
</dbReference>
<dbReference type="HOGENOM" id="CLU_061938_0_0_1"/>
<protein>
    <submittedName>
        <fullName evidence="1">Uncharacterized protein</fullName>
    </submittedName>
</protein>
<dbReference type="Gene3D" id="1.10.150.130">
    <property type="match status" value="1"/>
</dbReference>
<dbReference type="PANTHER" id="PTHR34605:SF4">
    <property type="entry name" value="DNA ADENINE METHYLTRANSFERASE"/>
    <property type="match status" value="1"/>
</dbReference>
<organism evidence="1 2">
    <name type="scientific">Chlamydomonas reinhardtii</name>
    <name type="common">Chlamydomonas smithii</name>
    <dbReference type="NCBI Taxonomy" id="3055"/>
    <lineage>
        <taxon>Eukaryota</taxon>
        <taxon>Viridiplantae</taxon>
        <taxon>Chlorophyta</taxon>
        <taxon>core chlorophytes</taxon>
        <taxon>Chlorophyceae</taxon>
        <taxon>CS clade</taxon>
        <taxon>Chlamydomonadales</taxon>
        <taxon>Chlamydomonadaceae</taxon>
        <taxon>Chlamydomonas</taxon>
    </lineage>
</organism>
<dbReference type="SUPFAM" id="SSF47823">
    <property type="entry name" value="lambda integrase-like, N-terminal domain"/>
    <property type="match status" value="1"/>
</dbReference>
<dbReference type="RefSeq" id="XP_001690717.1">
    <property type="nucleotide sequence ID" value="XM_001690665.2"/>
</dbReference>
<reference evidence="1 2" key="1">
    <citation type="journal article" date="2007" name="Science">
        <title>The Chlamydomonas genome reveals the evolution of key animal and plant functions.</title>
        <authorList>
            <person name="Merchant S.S."/>
            <person name="Prochnik S.E."/>
            <person name="Vallon O."/>
            <person name="Harris E.H."/>
            <person name="Karpowicz S.J."/>
            <person name="Witman G.B."/>
            <person name="Terry A."/>
            <person name="Salamov A."/>
            <person name="Fritz-Laylin L.K."/>
            <person name="Marechal-Drouard L."/>
            <person name="Marshall W.F."/>
            <person name="Qu L.H."/>
            <person name="Nelson D.R."/>
            <person name="Sanderfoot A.A."/>
            <person name="Spalding M.H."/>
            <person name="Kapitonov V.V."/>
            <person name="Ren Q."/>
            <person name="Ferris P."/>
            <person name="Lindquist E."/>
            <person name="Shapiro H."/>
            <person name="Lucas S.M."/>
            <person name="Grimwood J."/>
            <person name="Schmutz J."/>
            <person name="Cardol P."/>
            <person name="Cerutti H."/>
            <person name="Chanfreau G."/>
            <person name="Chen C.L."/>
            <person name="Cognat V."/>
            <person name="Croft M.T."/>
            <person name="Dent R."/>
            <person name="Dutcher S."/>
            <person name="Fernandez E."/>
            <person name="Fukuzawa H."/>
            <person name="Gonzalez-Ballester D."/>
            <person name="Gonzalez-Halphen D."/>
            <person name="Hallmann A."/>
            <person name="Hanikenne M."/>
            <person name="Hippler M."/>
            <person name="Inwood W."/>
            <person name="Jabbari K."/>
            <person name="Kalanon M."/>
            <person name="Kuras R."/>
            <person name="Lefebvre P.A."/>
            <person name="Lemaire S.D."/>
            <person name="Lobanov A.V."/>
            <person name="Lohr M."/>
            <person name="Manuell A."/>
            <person name="Meier I."/>
            <person name="Mets L."/>
            <person name="Mittag M."/>
            <person name="Mittelmeier T."/>
            <person name="Moroney J.V."/>
            <person name="Moseley J."/>
            <person name="Napoli C."/>
            <person name="Nedelcu A.M."/>
            <person name="Niyogi K."/>
            <person name="Novoselov S.V."/>
            <person name="Paulsen I.T."/>
            <person name="Pazour G."/>
            <person name="Purton S."/>
            <person name="Ral J.P."/>
            <person name="Riano-Pachon D.M."/>
            <person name="Riekhof W."/>
            <person name="Rymarquis L."/>
            <person name="Schroda M."/>
            <person name="Stern D."/>
            <person name="Umen J."/>
            <person name="Willows R."/>
            <person name="Wilson N."/>
            <person name="Zimmer S.L."/>
            <person name="Allmer J."/>
            <person name="Balk J."/>
            <person name="Bisova K."/>
            <person name="Chen C.J."/>
            <person name="Elias M."/>
            <person name="Gendler K."/>
            <person name="Hauser C."/>
            <person name="Lamb M.R."/>
            <person name="Ledford H."/>
            <person name="Long J.C."/>
            <person name="Minagawa J."/>
            <person name="Page M.D."/>
            <person name="Pan J."/>
            <person name="Pootakham W."/>
            <person name="Roje S."/>
            <person name="Rose A."/>
            <person name="Stahlberg E."/>
            <person name="Terauchi A.M."/>
            <person name="Yang P."/>
            <person name="Ball S."/>
            <person name="Bowler C."/>
            <person name="Dieckmann C.L."/>
            <person name="Gladyshev V.N."/>
            <person name="Green P."/>
            <person name="Jorgensen R."/>
            <person name="Mayfield S."/>
            <person name="Mueller-Roeber B."/>
            <person name="Rajamani S."/>
            <person name="Sayre R.T."/>
            <person name="Brokstein P."/>
            <person name="Dubchak I."/>
            <person name="Goodstein D."/>
            <person name="Hornick L."/>
            <person name="Huang Y.W."/>
            <person name="Jhaveri J."/>
            <person name="Luo Y."/>
            <person name="Martinez D."/>
            <person name="Ngau W.C."/>
            <person name="Otillar B."/>
            <person name="Poliakov A."/>
            <person name="Porter A."/>
            <person name="Szajkowski L."/>
            <person name="Werner G."/>
            <person name="Zhou K."/>
            <person name="Grigoriev I.V."/>
            <person name="Rokhsar D.S."/>
            <person name="Grossman A.R."/>
        </authorList>
    </citation>
    <scope>NUCLEOTIDE SEQUENCE [LARGE SCALE GENOMIC DNA]</scope>
    <source>
        <strain evidence="2">CC-503</strain>
    </source>
</reference>
<name>A8JIS2_CHLRE</name>
<dbReference type="PaxDb" id="3055-EDO96225"/>
<sequence>MEALQTQLAALQLSPELRGLLVRAVASARVSKSTGTWLAYEPHIQRWLDFCSSNGVTPFLPAGDGGLRVSLFLQKVKEEAAQRGVGPSFVSIASAAVSALHELVGLPSPSQHPLAAGIRAAAYKELLGSAREKPVATPEELRKLIDTHLLAGGDVPLRTRMYVTAAALSFTGLLRFSDLRRVLVHHQLLRFYPDRVEIFLYAGKTDQQFRGELVSVGRGVAPYCPVGLLEQLLQAGGYCQVPDTAVGPDGREVEVEDVGPLLRAVRQRGGQQRLQRARAPLPDLIPAISYNTFANGLHALFTAAGVERRLPPHSLRRGGATAAVNGGADRILVQKLGRWRSANVFEFAYVRDDGGRSREVTMCMGINPEETD</sequence>
<dbReference type="Gene3D" id="1.10.443.10">
    <property type="entry name" value="Intergrase catalytic core"/>
    <property type="match status" value="1"/>
</dbReference>
<dbReference type="InterPro" id="IPR002104">
    <property type="entry name" value="Integrase_catalytic"/>
</dbReference>
<dbReference type="Gramene" id="PNW87713">
    <property type="protein sequence ID" value="PNW87713"/>
    <property type="gene ID" value="CHLRE_02g143267v5"/>
</dbReference>
<proteinExistence type="predicted"/>
<dbReference type="KEGG" id="cre:CHLRE_02g143267v5"/>
<keyword evidence="2" id="KW-1185">Reference proteome</keyword>